<evidence type="ECO:0008006" key="4">
    <source>
        <dbReference type="Google" id="ProtNLM"/>
    </source>
</evidence>
<evidence type="ECO:0000313" key="3">
    <source>
        <dbReference type="Proteomes" id="UP001156670"/>
    </source>
</evidence>
<gene>
    <name evidence="2" type="ORF">GCM10007901_40390</name>
</gene>
<sequence length="90" mass="9748">MLRPIPGLFRVTLRRLLLLRLVGILVLLIAIGALCASALMKADQRIQSVVGDTLAPISNVGRIQSDFNNDFQALAHAVLMRLPSALDETA</sequence>
<feature type="transmembrane region" description="Helical" evidence="1">
    <location>
        <begin position="21"/>
        <end position="40"/>
    </location>
</feature>
<organism evidence="2 3">
    <name type="scientific">Dyella acidisoli</name>
    <dbReference type="NCBI Taxonomy" id="1867834"/>
    <lineage>
        <taxon>Bacteria</taxon>
        <taxon>Pseudomonadati</taxon>
        <taxon>Pseudomonadota</taxon>
        <taxon>Gammaproteobacteria</taxon>
        <taxon>Lysobacterales</taxon>
        <taxon>Rhodanobacteraceae</taxon>
        <taxon>Dyella</taxon>
    </lineage>
</organism>
<dbReference type="Proteomes" id="UP001156670">
    <property type="component" value="Unassembled WGS sequence"/>
</dbReference>
<protein>
    <recommendedName>
        <fullName evidence="4">Methyl-accepting chemotaxis protein</fullName>
    </recommendedName>
</protein>
<keyword evidence="1" id="KW-1133">Transmembrane helix</keyword>
<evidence type="ECO:0000313" key="2">
    <source>
        <dbReference type="EMBL" id="GLQ95086.1"/>
    </source>
</evidence>
<accession>A0ABQ5XUC5</accession>
<dbReference type="EMBL" id="BSOB01000053">
    <property type="protein sequence ID" value="GLQ95086.1"/>
    <property type="molecule type" value="Genomic_DNA"/>
</dbReference>
<proteinExistence type="predicted"/>
<keyword evidence="1" id="KW-0472">Membrane</keyword>
<comment type="caution">
    <text evidence="2">The sequence shown here is derived from an EMBL/GenBank/DDBJ whole genome shotgun (WGS) entry which is preliminary data.</text>
</comment>
<evidence type="ECO:0000256" key="1">
    <source>
        <dbReference type="SAM" id="Phobius"/>
    </source>
</evidence>
<keyword evidence="3" id="KW-1185">Reference proteome</keyword>
<name>A0ABQ5XUC5_9GAMM</name>
<reference evidence="3" key="1">
    <citation type="journal article" date="2019" name="Int. J. Syst. Evol. Microbiol.">
        <title>The Global Catalogue of Microorganisms (GCM) 10K type strain sequencing project: providing services to taxonomists for standard genome sequencing and annotation.</title>
        <authorList>
            <consortium name="The Broad Institute Genomics Platform"/>
            <consortium name="The Broad Institute Genome Sequencing Center for Infectious Disease"/>
            <person name="Wu L."/>
            <person name="Ma J."/>
        </authorList>
    </citation>
    <scope>NUCLEOTIDE SEQUENCE [LARGE SCALE GENOMIC DNA]</scope>
    <source>
        <strain evidence="3">NBRC 111980</strain>
    </source>
</reference>
<dbReference type="RefSeq" id="WP_284322768.1">
    <property type="nucleotide sequence ID" value="NZ_BSOB01000053.1"/>
</dbReference>
<keyword evidence="1" id="KW-0812">Transmembrane</keyword>